<comment type="caution">
    <text evidence="8">The sequence shown here is derived from an EMBL/GenBank/DDBJ whole genome shotgun (WGS) entry which is preliminary data.</text>
</comment>
<dbReference type="CDD" id="cd01833">
    <property type="entry name" value="XynB_like"/>
    <property type="match status" value="1"/>
</dbReference>
<evidence type="ECO:0000256" key="5">
    <source>
        <dbReference type="SAM" id="MobiDB-lite"/>
    </source>
</evidence>
<dbReference type="PROSITE" id="PS51173">
    <property type="entry name" value="CBM2"/>
    <property type="match status" value="1"/>
</dbReference>
<dbReference type="PANTHER" id="PTHR30383">
    <property type="entry name" value="THIOESTERASE 1/PROTEASE 1/LYSOPHOSPHOLIPASE L1"/>
    <property type="match status" value="1"/>
</dbReference>
<evidence type="ECO:0000256" key="1">
    <source>
        <dbReference type="ARBA" id="ARBA00022801"/>
    </source>
</evidence>
<evidence type="ECO:0000256" key="3">
    <source>
        <dbReference type="ARBA" id="ARBA00023295"/>
    </source>
</evidence>
<evidence type="ECO:0000259" key="7">
    <source>
        <dbReference type="PROSITE" id="PS51173"/>
    </source>
</evidence>
<keyword evidence="9" id="KW-1185">Reference proteome</keyword>
<keyword evidence="3" id="KW-0326">Glycosidase</keyword>
<dbReference type="SUPFAM" id="SSF49384">
    <property type="entry name" value="Carbohydrate-binding domain"/>
    <property type="match status" value="1"/>
</dbReference>
<sequence>MRAFRTRRGVAIISALAAALVAGTLPVIGAASASAEEGCEVEYTVASNWGSGFQANVTITAGSEPIDGWDLTWAFPAGTTVSQAWNVGWSQTGTTFHGSDVGWNASIPAGRSVQFGFVGSGSTASPSYARVNGDLCNGVVLPTPPKSPPTPPASATPSATPTVSPAPSPTTPTDPPTPAGPVKIMPMGDSITGSPGCWRGNLWQLLDTAGHEVDFVGGESQACNPAASDADHEGHGGYLVTQSVSNGNTYRWMQQNTPDVLLLHFGTNDVWSNLPPSQILAAYTSIVTDLRTLNPDATILVAQIIPLEPAPSFGCTDCAQRAIDLNAQIPAWAAENSTEESPIVVVDQWTGFDPDTDTYDGVHPDEDGNVKIAARWFEALDRVLP</sequence>
<keyword evidence="2" id="KW-0136">Cellulose degradation</keyword>
<dbReference type="InterPro" id="IPR018366">
    <property type="entry name" value="CBM2_CS"/>
</dbReference>
<dbReference type="InterPro" id="IPR036514">
    <property type="entry name" value="SGNH_hydro_sf"/>
</dbReference>
<dbReference type="PANTHER" id="PTHR30383:SF2">
    <property type="entry name" value="CELLULOSE-BINDING PROTEIN"/>
    <property type="match status" value="1"/>
</dbReference>
<dbReference type="InterPro" id="IPR008965">
    <property type="entry name" value="CBM2/CBM3_carb-bd_dom_sf"/>
</dbReference>
<dbReference type="EMBL" id="BAAANL010000001">
    <property type="protein sequence ID" value="GAA1848703.1"/>
    <property type="molecule type" value="Genomic_DNA"/>
</dbReference>
<dbReference type="Pfam" id="PF00553">
    <property type="entry name" value="CBM_2"/>
    <property type="match status" value="1"/>
</dbReference>
<organism evidence="8 9">
    <name type="scientific">Myceligenerans crystallogenes</name>
    <dbReference type="NCBI Taxonomy" id="316335"/>
    <lineage>
        <taxon>Bacteria</taxon>
        <taxon>Bacillati</taxon>
        <taxon>Actinomycetota</taxon>
        <taxon>Actinomycetes</taxon>
        <taxon>Micrococcales</taxon>
        <taxon>Promicromonosporaceae</taxon>
        <taxon>Myceligenerans</taxon>
    </lineage>
</organism>
<protein>
    <recommendedName>
        <fullName evidence="7">CBM2 domain-containing protein</fullName>
    </recommendedName>
</protein>
<name>A0ABN2N2M7_9MICO</name>
<feature type="compositionally biased region" description="Pro residues" evidence="5">
    <location>
        <begin position="142"/>
        <end position="154"/>
    </location>
</feature>
<dbReference type="Pfam" id="PF13472">
    <property type="entry name" value="Lipase_GDSL_2"/>
    <property type="match status" value="1"/>
</dbReference>
<keyword evidence="1" id="KW-0378">Hydrolase</keyword>
<evidence type="ECO:0000256" key="6">
    <source>
        <dbReference type="SAM" id="SignalP"/>
    </source>
</evidence>
<evidence type="ECO:0000256" key="4">
    <source>
        <dbReference type="ARBA" id="ARBA00023326"/>
    </source>
</evidence>
<dbReference type="InterPro" id="IPR001919">
    <property type="entry name" value="CBD2"/>
</dbReference>
<evidence type="ECO:0000313" key="9">
    <source>
        <dbReference type="Proteomes" id="UP001501094"/>
    </source>
</evidence>
<evidence type="ECO:0000313" key="8">
    <source>
        <dbReference type="EMBL" id="GAA1848703.1"/>
    </source>
</evidence>
<dbReference type="InterPro" id="IPR051532">
    <property type="entry name" value="Ester_Hydrolysis_Enzymes"/>
</dbReference>
<keyword evidence="6" id="KW-0732">Signal</keyword>
<dbReference type="RefSeq" id="WP_344098708.1">
    <property type="nucleotide sequence ID" value="NZ_BAAANL010000001.1"/>
</dbReference>
<feature type="compositionally biased region" description="Pro residues" evidence="5">
    <location>
        <begin position="164"/>
        <end position="179"/>
    </location>
</feature>
<dbReference type="Gene3D" id="2.60.40.290">
    <property type="match status" value="1"/>
</dbReference>
<dbReference type="SMART" id="SM00637">
    <property type="entry name" value="CBD_II"/>
    <property type="match status" value="1"/>
</dbReference>
<dbReference type="PROSITE" id="PS00561">
    <property type="entry name" value="CBM2_A"/>
    <property type="match status" value="1"/>
</dbReference>
<dbReference type="InterPro" id="IPR012291">
    <property type="entry name" value="CBM2_carb-bd_dom_sf"/>
</dbReference>
<dbReference type="Proteomes" id="UP001501094">
    <property type="component" value="Unassembled WGS sequence"/>
</dbReference>
<keyword evidence="4" id="KW-0624">Polysaccharide degradation</keyword>
<gene>
    <name evidence="8" type="ORF">GCM10009751_01010</name>
</gene>
<feature type="signal peptide" evidence="6">
    <location>
        <begin position="1"/>
        <end position="35"/>
    </location>
</feature>
<accession>A0ABN2N2M7</accession>
<proteinExistence type="predicted"/>
<dbReference type="SUPFAM" id="SSF52266">
    <property type="entry name" value="SGNH hydrolase"/>
    <property type="match status" value="1"/>
</dbReference>
<dbReference type="InterPro" id="IPR013830">
    <property type="entry name" value="SGNH_hydro"/>
</dbReference>
<feature type="region of interest" description="Disordered" evidence="5">
    <location>
        <begin position="140"/>
        <end position="182"/>
    </location>
</feature>
<keyword evidence="4" id="KW-0119">Carbohydrate metabolism</keyword>
<dbReference type="Gene3D" id="3.40.50.1110">
    <property type="entry name" value="SGNH hydrolase"/>
    <property type="match status" value="1"/>
</dbReference>
<feature type="chain" id="PRO_5046254499" description="CBM2 domain-containing protein" evidence="6">
    <location>
        <begin position="36"/>
        <end position="385"/>
    </location>
</feature>
<reference evidence="8 9" key="1">
    <citation type="journal article" date="2019" name="Int. J. Syst. Evol. Microbiol.">
        <title>The Global Catalogue of Microorganisms (GCM) 10K type strain sequencing project: providing services to taxonomists for standard genome sequencing and annotation.</title>
        <authorList>
            <consortium name="The Broad Institute Genomics Platform"/>
            <consortium name="The Broad Institute Genome Sequencing Center for Infectious Disease"/>
            <person name="Wu L."/>
            <person name="Ma J."/>
        </authorList>
    </citation>
    <scope>NUCLEOTIDE SEQUENCE [LARGE SCALE GENOMIC DNA]</scope>
    <source>
        <strain evidence="8 9">JCM 14326</strain>
    </source>
</reference>
<feature type="domain" description="CBM2" evidence="7">
    <location>
        <begin position="32"/>
        <end position="139"/>
    </location>
</feature>
<evidence type="ECO:0000256" key="2">
    <source>
        <dbReference type="ARBA" id="ARBA00023001"/>
    </source>
</evidence>